<protein>
    <submittedName>
        <fullName evidence="2">Uncharacterized protein</fullName>
    </submittedName>
</protein>
<dbReference type="RefSeq" id="WP_216940851.1">
    <property type="nucleotide sequence ID" value="NZ_CP077062.1"/>
</dbReference>
<evidence type="ECO:0000313" key="2">
    <source>
        <dbReference type="EMBL" id="QWZ09005.1"/>
    </source>
</evidence>
<name>A0A975Y105_9ACTN</name>
<dbReference type="AlphaFoldDB" id="A0A975Y105"/>
<keyword evidence="3" id="KW-1185">Reference proteome</keyword>
<dbReference type="KEGG" id="nps:KRR39_04025"/>
<organism evidence="2 3">
    <name type="scientific">Nocardioides panacis</name>
    <dbReference type="NCBI Taxonomy" id="2849501"/>
    <lineage>
        <taxon>Bacteria</taxon>
        <taxon>Bacillati</taxon>
        <taxon>Actinomycetota</taxon>
        <taxon>Actinomycetes</taxon>
        <taxon>Propionibacteriales</taxon>
        <taxon>Nocardioidaceae</taxon>
        <taxon>Nocardioides</taxon>
    </lineage>
</organism>
<proteinExistence type="predicted"/>
<feature type="compositionally biased region" description="Basic and acidic residues" evidence="1">
    <location>
        <begin position="385"/>
        <end position="396"/>
    </location>
</feature>
<evidence type="ECO:0000313" key="3">
    <source>
        <dbReference type="Proteomes" id="UP000683575"/>
    </source>
</evidence>
<feature type="region of interest" description="Disordered" evidence="1">
    <location>
        <begin position="287"/>
        <end position="424"/>
    </location>
</feature>
<gene>
    <name evidence="2" type="ORF">KRR39_04025</name>
</gene>
<dbReference type="Proteomes" id="UP000683575">
    <property type="component" value="Chromosome"/>
</dbReference>
<accession>A0A975Y105</accession>
<dbReference type="EMBL" id="CP077062">
    <property type="protein sequence ID" value="QWZ09005.1"/>
    <property type="molecule type" value="Genomic_DNA"/>
</dbReference>
<feature type="compositionally biased region" description="Basic residues" evidence="1">
    <location>
        <begin position="305"/>
        <end position="322"/>
    </location>
</feature>
<reference evidence="2" key="1">
    <citation type="submission" date="2021-06" db="EMBL/GenBank/DDBJ databases">
        <title>Complete genome sequence of Nocardioides sp. G188.</title>
        <authorList>
            <person name="Im W.-T."/>
        </authorList>
    </citation>
    <scope>NUCLEOTIDE SEQUENCE</scope>
    <source>
        <strain evidence="2">G188</strain>
    </source>
</reference>
<sequence length="424" mass="44025">MLEPRQWLGWVASAAVVAVAVATAGWGNDTTVRRHQPPPAVPPTSVSSVRPVALVARADLALSDLPGGYHEVQARSGNDLDPGDRLHLCGTAAPPASGRVAGHRRAFLAPDRRRVRTEIAVYADGGADRALDALRSLAPRCSRPVPPGGVELPSVLALHVALTRTTADPERREVVVLRSGEALAVLEVDGAAPARTIELARTVAARLDRSGRPATTPATSASALASVALRPGDLPAGFVVQSDLSGRELDGNPTRDACGRLLAGDAHRRAARQLVLAGNGRRVTGEVASYEAGGSRRGAPAAGSGRRRLPPRPARRGGRRLRNLSDGAPHGHRPGGSPATYGGGPAAAGRPPQRADRRPGGGPRRPPGEADRGGSRGASCPAGQRFDRVESKDGHNVVHGLPLARSLRGRGHHRATDPNPRTAP</sequence>
<evidence type="ECO:0000256" key="1">
    <source>
        <dbReference type="SAM" id="MobiDB-lite"/>
    </source>
</evidence>